<dbReference type="AlphaFoldDB" id="A0A5M8NYL9"/>
<gene>
    <name evidence="1" type="ORF">EZS26_002945</name>
</gene>
<protein>
    <submittedName>
        <fullName evidence="1">Uncharacterized protein</fullName>
    </submittedName>
</protein>
<evidence type="ECO:0000313" key="1">
    <source>
        <dbReference type="EMBL" id="KAA6300919.1"/>
    </source>
</evidence>
<reference evidence="1 2" key="1">
    <citation type="submission" date="2019-03" db="EMBL/GenBank/DDBJ databases">
        <title>Single cell metagenomics reveals metabolic interactions within the superorganism composed of flagellate Streblomastix strix and complex community of Bacteroidetes bacteria on its surface.</title>
        <authorList>
            <person name="Treitli S.C."/>
            <person name="Kolisko M."/>
            <person name="Husnik F."/>
            <person name="Keeling P."/>
            <person name="Hampl V."/>
        </authorList>
    </citation>
    <scope>NUCLEOTIDE SEQUENCE [LARGE SCALE GENOMIC DNA]</scope>
    <source>
        <strain evidence="1">St1</strain>
    </source>
</reference>
<proteinExistence type="predicted"/>
<dbReference type="Proteomes" id="UP000324575">
    <property type="component" value="Unassembled WGS sequence"/>
</dbReference>
<sequence length="188" mass="19392">MALTIKRQKNNRPVKCVLHRLADIPGGVTVSVANLGGAALFEGTPVGKGDNGMYLVSKTAQVITAAANDATAYDVAKGHHFKVGDRFATDAANGQLITAIDKSNATKDVITLSTTLGVAIPVGTCAFESSGANKTLKVTPAAFIGSNEDVVSGENLFVPAWVIGVLKESNAPVVNDAIKTALKGIIYV</sequence>
<dbReference type="EMBL" id="SNRX01000039">
    <property type="protein sequence ID" value="KAA6300919.1"/>
    <property type="molecule type" value="Genomic_DNA"/>
</dbReference>
<name>A0A5M8NYL9_9BACT</name>
<accession>A0A5M8NYL9</accession>
<evidence type="ECO:0000313" key="2">
    <source>
        <dbReference type="Proteomes" id="UP000324575"/>
    </source>
</evidence>
<comment type="caution">
    <text evidence="1">The sequence shown here is derived from an EMBL/GenBank/DDBJ whole genome shotgun (WGS) entry which is preliminary data.</text>
</comment>
<organism evidence="1 2">
    <name type="scientific">Candidatus Ordinivivax streblomastigis</name>
    <dbReference type="NCBI Taxonomy" id="2540710"/>
    <lineage>
        <taxon>Bacteria</taxon>
        <taxon>Pseudomonadati</taxon>
        <taxon>Bacteroidota</taxon>
        <taxon>Bacteroidia</taxon>
        <taxon>Bacteroidales</taxon>
        <taxon>Candidatus Ordinivivax</taxon>
    </lineage>
</organism>